<dbReference type="Pfam" id="PF12775">
    <property type="entry name" value="AAA_7"/>
    <property type="match status" value="1"/>
</dbReference>
<comment type="caution">
    <text evidence="2">The sequence shown here is derived from an EMBL/GenBank/DDBJ whole genome shotgun (WGS) entry which is preliminary data.</text>
</comment>
<evidence type="ECO:0000313" key="3">
    <source>
        <dbReference type="EMBL" id="CAF3824812.1"/>
    </source>
</evidence>
<dbReference type="InterPro" id="IPR003593">
    <property type="entry name" value="AAA+_ATPase"/>
</dbReference>
<gene>
    <name evidence="2" type="ORF">GPM918_LOCUS16521</name>
    <name evidence="3" type="ORF">SRO942_LOCUS16521</name>
</gene>
<dbReference type="EMBL" id="CAJOBC010004358">
    <property type="protein sequence ID" value="CAF3824812.1"/>
    <property type="molecule type" value="Genomic_DNA"/>
</dbReference>
<dbReference type="OrthoDB" id="2423195at2759"/>
<keyword evidence="4" id="KW-1185">Reference proteome</keyword>
<dbReference type="GO" id="GO:0004842">
    <property type="term" value="F:ubiquitin-protein transferase activity"/>
    <property type="evidence" value="ECO:0007669"/>
    <property type="project" value="InterPro"/>
</dbReference>
<dbReference type="InterPro" id="IPR031248">
    <property type="entry name" value="RNF213"/>
</dbReference>
<dbReference type="PANTHER" id="PTHR22605">
    <property type="entry name" value="RZ-TYPE DOMAIN-CONTAINING PROTEIN"/>
    <property type="match status" value="1"/>
</dbReference>
<dbReference type="InterPro" id="IPR027417">
    <property type="entry name" value="P-loop_NTPase"/>
</dbReference>
<dbReference type="SMART" id="SM00382">
    <property type="entry name" value="AAA"/>
    <property type="match status" value="2"/>
</dbReference>
<protein>
    <recommendedName>
        <fullName evidence="1">AAA+ ATPase domain-containing protein</fullName>
    </recommendedName>
</protein>
<organism evidence="2 4">
    <name type="scientific">Didymodactylos carnosus</name>
    <dbReference type="NCBI Taxonomy" id="1234261"/>
    <lineage>
        <taxon>Eukaryota</taxon>
        <taxon>Metazoa</taxon>
        <taxon>Spiralia</taxon>
        <taxon>Gnathifera</taxon>
        <taxon>Rotifera</taxon>
        <taxon>Eurotatoria</taxon>
        <taxon>Bdelloidea</taxon>
        <taxon>Philodinida</taxon>
        <taxon>Philodinidae</taxon>
        <taxon>Didymodactylos</taxon>
    </lineage>
</organism>
<feature type="domain" description="AAA+ ATPase" evidence="1">
    <location>
        <begin position="2192"/>
        <end position="2346"/>
    </location>
</feature>
<dbReference type="Proteomes" id="UP000663829">
    <property type="component" value="Unassembled WGS sequence"/>
</dbReference>
<dbReference type="Gene3D" id="3.40.50.300">
    <property type="entry name" value="P-loop containing nucleotide triphosphate hydrolases"/>
    <property type="match status" value="2"/>
</dbReference>
<reference evidence="2" key="1">
    <citation type="submission" date="2021-02" db="EMBL/GenBank/DDBJ databases">
        <authorList>
            <person name="Nowell W R."/>
        </authorList>
    </citation>
    <scope>NUCLEOTIDE SEQUENCE</scope>
</reference>
<proteinExistence type="predicted"/>
<evidence type="ECO:0000259" key="1">
    <source>
        <dbReference type="SMART" id="SM00382"/>
    </source>
</evidence>
<dbReference type="EMBL" id="CAJNOQ010004358">
    <property type="protein sequence ID" value="CAF1055784.1"/>
    <property type="molecule type" value="Genomic_DNA"/>
</dbReference>
<dbReference type="CDD" id="cd00009">
    <property type="entry name" value="AAA"/>
    <property type="match status" value="1"/>
</dbReference>
<sequence length="3292" mass="386655">MAAQEGDIDFYALYDSGIDDDFKMQMLLTSQKKCDFDCIRNIRLGLHEDRLFVSKIYHYKLKYDMNMKQDFGTSCPQYYIRVSQQKTIQPTCHFEDKTMRSFNFQTPSHFIFSLQFEKPGGLTWSHLSTCPGESISIWHQLWQFTYFLIMANKLHTFESFVMQFLVALRQHGDEKLDYNDLQTIFKYCYTYIGIIQNEKANNSDAISALIYMFGLMKINTSNIVPVCLEAQSLITIVLRSFLTHINSVLDRHRDPHYIDSGLVNLLFIEILSNNTSNADSDTVFILRRLSICQRNVVNQLISKLFKYKPLIKRENWLDLFTLTQNQTIPVECLTLIATFKDYMTFATSMVSQKQEHESEDDLKKKLLLEFNDLLRKHQFEINCQSIIYILKTLHSYVDNSLYTRMSHYIFENSEELRTQIQNYLVSSASINFHLDEIRDLFRYNNLFILQNIDDKTTFLLKHLNRSSLAGSTTRSIDFYIKWFENFICDSHYTQTKPEYDDFQRLFDGWLQHIKQNPSSLFDSILQSIDQLLSKLPQSSISDERMKYIVRSILKYCFESRTMERYTMNIICIDVKNNYFLNEYKAMYTTDVIEPNRDKLKRMSSDNPLYGLVQEYKIKPSDLLKQLIELCTTKITIDRNYAINDVLKGDRQSFISTILSAPCFKGTQIHQTVIYLLLEILTSWSRDGMKYDDLQRVLRYNNNQKMNFGKVWDYVNTYATEKTNIYQLIESTTIDMNTKMKIINVIDTCLKQYCVNSNDIDTYESALNDVTTQLNVQSIRSVKIPDGLMQMLLFANELNPYGKSTTWQQYQHENSIVQTTCLNHLTETSKLFKKFQHELDVSFQWETSTLEQIVRRFKTIGFAVDLELDRLKKIMPSLDELRPLLHYWKSRDYITKVCHGCLQIISLYKLSNDDHYSIISNNILSLTIQTNGDACYQYYRDYCNEFSSKHEKLILNLCAQYYSAYELISFLSDRTENDMNNLHEGANDNDDTMITTENVSDFELIHLFLHRLKQSNIHTFDDFIQIAQTLLSTNNTIIQKLETCTSLLAGLQQLFLELTDKQESKRRKIFLIVTKSFIQFKKMSPKNIDVCINTTSQLLSSNDNSLNYLEICELRDRARLIEHSNNHQVKRTTKMDKELEKKMLPNFVQFVNVIEEQLKQLNELASMGYPTIEQLCNRTFECTECLYVELEFFSTEIHETLRRWKRKVYEAYRKYPNLTNFFGTQFWILEEYLSQIRTLDEKHPGYHLLQYLGIPNLIHHAVQMYSQDLDAEERLENLGKIIADEQAELQPRQMSNTAVTNKNIVVVETSNQGLYRGVISLFRDNIDTLKMNQLLFCTMDTSWIEIQSFIYRCMYSTHHLLYQIIQPELLSFHIQDQVCRLIKELMEEDNGSKQFYLALITTDIRIHLVNGLIHTDTAKFVHDTELVDEYQLTELIQRKVKHCHVYSSKITGQGKTTSIKNFIRQSNKGYVSFPLSGDLNLDQIARRLLDHGSILKTSAIHFDIGIVNDINLLNKILFSLCFLRSYCFSNTYVHIPDETIFCFELDSFYFDNEQHEIILFRYMKHTNIAKLNWNDMILNQKLKFVVKYLRAVENNTIQHDDITFGDTHRIDLDTCIQLLKIFFLEGKNQNYLTWTHLHIFISVFYTLFNGFSKCGYFLVEEIPNPQLRTDIVMALIQSGNQFTTMSVETVRKRQQNPSLQYSSEMLTDTVLRWSETQPFTLVFTDTYDPIFVYKTLNAVPYALRQYFDAYRQLSRNQTTVDENVRYNVLIDYNNATHTQFFTKLASLSKKFLNKSICTKCFKQYAYETELCTNCCPQQVLLRPAKSLSTADVTYFQFQIAQLLELEYVITADNFIKMLLIYLRAQSGLPVLIMGETGCGKTALITFLCQKILDDELEVLRIHSGMTSLQIIDKMEQFITKANTFIAPKRLWIFFDEFNTTANIGLIKEITCERTLLGKPLPNNLVLLGACNPSRLKMRRDGNENDVDQNEVGLPIDHYEMQQLSNSDRLLYTVVSIPETMIEHIWDFGFLTPQAERKYIETIIGQCESDLINDNSWYQTIVTLICGSQSYMRRTEDVSSVSLRDVVRYRQLYNWFQKSIRSRTTKSTLSETVRASLLALLFCYYLRLYSRKNKRQYRELLEASLPNHLNGLNIEKILEDEENDFIKRMILPKGTAENRALRENIFAVLICIINVIPIIICGKPGCSKTSAVQIVLNNLKGKKSHDKYFQTLPELRPVSYQGSTTCTSENVEKVFERAKKINEIKSDTYLLSVIVFDEIGLAELSPYNPLKVLHSELEIENCKYGFVGISNYRLDASKMNRFLFLACPDPDVDDLSLTGQIIRNSLTDNTTYLTNGMMLNLANAYLDLFMSLKREKKNENYFGLRDYYSLIKGIVKKFDKITDDQLIQSKQYEIIRTEMKINFDGIIDGSIYMWNSFCEYLNRNEIINEYQPPNMKQYIDQSLKHRNGRYLMLISETESLFDYIERYLNKHENNVRTLIGSQMCDDLHKESYGYRVLMNIILYAETNITLILRKMDHLYGTLYDLFNQNFSLYGERKYCRIALGATYHPRCLVNDQFYCVILVSSKDVEKAAAPFLNRFEKHLIHFYDLVTPKQLKITDSLLNWISNLLQLRSIPKHFLLPQHIIVNFNCDYVCNLVLDACEKYSDDNVDMDEKAVTEYCVDHFLRSSTHDFPLVLALNNDDHGDLIDKYYHIKSQRNFHQLIQETMEPVKQIIYTYTQIYEKINYPTRDNIVEEIKLANYTSELELTNKMKQFIQTANIRFLFIRVDYHNEQNHILTLKHCIMNVFNEFIQDKQQQKMGLSSKNIWILFHLKRNLLNDEKNNVLFNGWSIDMIDDLNQDTTQLITADILQNPSYQDVIRQTQYSAPGIMFGELLDRCLSKFRYNITNSSLQMDINLRRNHLLQSLINSELRTIIGEKIEYLIKNCQQQLFASDDWRKDLITNGTIAASSRSFQHAFQSTLTCFYDTYFLTLFSHFERTSMIDSYLFIQQHDNSGGLYNQIWLECLNSIVHIITKLTRFNMNEYIEIPFVFNCQFPYSPIEYKILTQIADDLRDERINVTMALKQLERRSVYCQEHVNFHHIMINEYLFQQYYHDQILLFLDDHKIQSLSIDFVLRLLHNSRTSEDKMKYFLVYRTELLQLLQIFENGACLLNNDKYAMMSLIDESNFVIEEKNVAEQRNLFTLVLGDDNQYNQISPQSSEKILFDQSDGDPLIENSLMNLIHTITHFNIIQNCNDITNLSTIYNRIVQSIKSLDRYSVNNLDTKTVNTKRVFS</sequence>
<dbReference type="GO" id="GO:0016887">
    <property type="term" value="F:ATP hydrolysis activity"/>
    <property type="evidence" value="ECO:0007669"/>
    <property type="project" value="InterPro"/>
</dbReference>
<feature type="domain" description="AAA+ ATPase" evidence="1">
    <location>
        <begin position="1865"/>
        <end position="1989"/>
    </location>
</feature>
<evidence type="ECO:0000313" key="4">
    <source>
        <dbReference type="Proteomes" id="UP000663829"/>
    </source>
</evidence>
<dbReference type="Proteomes" id="UP000681722">
    <property type="component" value="Unassembled WGS sequence"/>
</dbReference>
<accession>A0A814KQY4</accession>
<name>A0A814KQY4_9BILA</name>
<dbReference type="PANTHER" id="PTHR22605:SF1">
    <property type="entry name" value="RZ-TYPE DOMAIN-CONTAINING PROTEIN"/>
    <property type="match status" value="1"/>
</dbReference>
<dbReference type="SUPFAM" id="SSF52540">
    <property type="entry name" value="P-loop containing nucleoside triphosphate hydrolases"/>
    <property type="match status" value="2"/>
</dbReference>
<evidence type="ECO:0000313" key="2">
    <source>
        <dbReference type="EMBL" id="CAF1055784.1"/>
    </source>
</evidence>